<accession>A0ABU9BHX0</accession>
<evidence type="ECO:0000313" key="6">
    <source>
        <dbReference type="EMBL" id="MEK8029547.1"/>
    </source>
</evidence>
<dbReference type="PANTHER" id="PTHR12684:SF2">
    <property type="entry name" value="TRNA 2'-PHOSPHOTRANSFERASE 1"/>
    <property type="match status" value="1"/>
</dbReference>
<dbReference type="GO" id="GO:0016740">
    <property type="term" value="F:transferase activity"/>
    <property type="evidence" value="ECO:0007669"/>
    <property type="project" value="UniProtKB-KW"/>
</dbReference>
<dbReference type="Proteomes" id="UP001371218">
    <property type="component" value="Unassembled WGS sequence"/>
</dbReference>
<name>A0ABU9BHX0_9BURK</name>
<dbReference type="Pfam" id="PF01885">
    <property type="entry name" value="PTS_2-RNA"/>
    <property type="match status" value="1"/>
</dbReference>
<dbReference type="InterPro" id="IPR042081">
    <property type="entry name" value="RNA_2'-PTrans_C"/>
</dbReference>
<keyword evidence="2 5" id="KW-0808">Transferase</keyword>
<dbReference type="EMBL" id="JBBUTG010000001">
    <property type="protein sequence ID" value="MEK8029547.1"/>
    <property type="molecule type" value="Genomic_DNA"/>
</dbReference>
<dbReference type="PANTHER" id="PTHR12684">
    <property type="entry name" value="PUTATIVE PHOSPHOTRANSFERASE"/>
    <property type="match status" value="1"/>
</dbReference>
<evidence type="ECO:0000256" key="5">
    <source>
        <dbReference type="HAMAP-Rule" id="MF_00299"/>
    </source>
</evidence>
<comment type="caution">
    <text evidence="6">The sequence shown here is derived from an EMBL/GenBank/DDBJ whole genome shotgun (WGS) entry which is preliminary data.</text>
</comment>
<comment type="function">
    <text evidence="4 5">Removes the 2'-phosphate from RNA via an intermediate in which the phosphate is ADP-ribosylated by NAD followed by a presumed transesterification to release the RNA and generate ADP-ribose 1''-2''-cyclic phosphate (APPR&gt;P). May function as an ADP-ribosylase.</text>
</comment>
<protein>
    <recommendedName>
        <fullName evidence="5">Probable RNA 2'-phosphotransferase</fullName>
        <ecNumber evidence="5">2.7.1.-</ecNumber>
    </recommendedName>
</protein>
<dbReference type="HAMAP" id="MF_00299">
    <property type="entry name" value="KptA"/>
    <property type="match status" value="1"/>
</dbReference>
<dbReference type="Gene3D" id="1.10.10.970">
    <property type="entry name" value="RNA 2'-phosphotransferase, Tpt1/KptA family, N-terminal domain"/>
    <property type="match status" value="1"/>
</dbReference>
<proteinExistence type="inferred from homology"/>
<dbReference type="InterPro" id="IPR022928">
    <property type="entry name" value="RNA_2'-PTrans_KptA"/>
</dbReference>
<sequence>MKPTHTRNNGRQQATTSKFLSLVLRHQPALIGLTLDDAGWTPVDELLAKLADAGHALSREALDEIVRSSDKQRFAFSDDGHRIRANQGHSVPVDLGLPPLEPPAVLLHGTTRRFLASILEQGLAKRARHHVHLSESALTATAVGARRGESVLLKVDAARMHADGHVFYRSANGVWLTDAVPPAYLSPLVTLYRPTGPKELALVEASGFKRWPARLPDQPIFYPVTNEAYAIEIARDWNVKASGRGYVTRFEVEQSFMDRYPVQQVGSKHHTEWWVPADELEELNDHIVGTIQILHRFDGVSS</sequence>
<evidence type="ECO:0000313" key="7">
    <source>
        <dbReference type="Proteomes" id="UP001371218"/>
    </source>
</evidence>
<evidence type="ECO:0000256" key="3">
    <source>
        <dbReference type="ARBA" id="ARBA00023027"/>
    </source>
</evidence>
<dbReference type="InterPro" id="IPR002745">
    <property type="entry name" value="Ptrans_KptA/Tpt1"/>
</dbReference>
<organism evidence="6 7">
    <name type="scientific">Ideonella lacteola</name>
    <dbReference type="NCBI Taxonomy" id="2984193"/>
    <lineage>
        <taxon>Bacteria</taxon>
        <taxon>Pseudomonadati</taxon>
        <taxon>Pseudomonadota</taxon>
        <taxon>Betaproteobacteria</taxon>
        <taxon>Burkholderiales</taxon>
        <taxon>Sphaerotilaceae</taxon>
        <taxon>Ideonella</taxon>
    </lineage>
</organism>
<dbReference type="SUPFAM" id="SSF56399">
    <property type="entry name" value="ADP-ribosylation"/>
    <property type="match status" value="1"/>
</dbReference>
<keyword evidence="7" id="KW-1185">Reference proteome</keyword>
<evidence type="ECO:0000256" key="2">
    <source>
        <dbReference type="ARBA" id="ARBA00022679"/>
    </source>
</evidence>
<evidence type="ECO:0000256" key="1">
    <source>
        <dbReference type="ARBA" id="ARBA00009836"/>
    </source>
</evidence>
<dbReference type="NCBIfam" id="NF002014">
    <property type="entry name" value="PRK00819.1-4"/>
    <property type="match status" value="1"/>
</dbReference>
<reference evidence="6 7" key="1">
    <citation type="submission" date="2024-04" db="EMBL/GenBank/DDBJ databases">
        <title>Novel species of the genus Ideonella isolated from streams.</title>
        <authorList>
            <person name="Lu H."/>
        </authorList>
    </citation>
    <scope>NUCLEOTIDE SEQUENCE [LARGE SCALE GENOMIC DNA]</scope>
    <source>
        <strain evidence="6 7">DXS29W</strain>
    </source>
</reference>
<dbReference type="RefSeq" id="WP_341423883.1">
    <property type="nucleotide sequence ID" value="NZ_JBBUTG010000001.1"/>
</dbReference>
<keyword evidence="3 5" id="KW-0520">NAD</keyword>
<dbReference type="EC" id="2.7.1.-" evidence="5"/>
<gene>
    <name evidence="5" type="primary">kptA</name>
    <name evidence="6" type="ORF">AACH06_01830</name>
</gene>
<comment type="similarity">
    <text evidence="1 5">Belongs to the KptA/TPT1 family.</text>
</comment>
<dbReference type="InterPro" id="IPR042080">
    <property type="entry name" value="RNA_2'-PTrans_N"/>
</dbReference>
<dbReference type="Gene3D" id="3.20.170.30">
    <property type="match status" value="1"/>
</dbReference>
<evidence type="ECO:0000256" key="4">
    <source>
        <dbReference type="ARBA" id="ARBA00025212"/>
    </source>
</evidence>